<accession>A0A9N7R5J4</accession>
<evidence type="ECO:0000313" key="3">
    <source>
        <dbReference type="Proteomes" id="UP001153555"/>
    </source>
</evidence>
<feature type="region of interest" description="Disordered" evidence="1">
    <location>
        <begin position="418"/>
        <end position="582"/>
    </location>
</feature>
<feature type="compositionally biased region" description="Polar residues" evidence="1">
    <location>
        <begin position="113"/>
        <end position="124"/>
    </location>
</feature>
<feature type="compositionally biased region" description="Basic and acidic residues" evidence="1">
    <location>
        <begin position="206"/>
        <end position="220"/>
    </location>
</feature>
<protein>
    <submittedName>
        <fullName evidence="2">Uncharacterized protein</fullName>
    </submittedName>
</protein>
<evidence type="ECO:0000313" key="2">
    <source>
        <dbReference type="EMBL" id="CAA0812493.1"/>
    </source>
</evidence>
<feature type="region of interest" description="Disordered" evidence="1">
    <location>
        <begin position="726"/>
        <end position="746"/>
    </location>
</feature>
<feature type="region of interest" description="Disordered" evidence="1">
    <location>
        <begin position="343"/>
        <end position="377"/>
    </location>
</feature>
<feature type="compositionally biased region" description="Polar residues" evidence="1">
    <location>
        <begin position="562"/>
        <end position="581"/>
    </location>
</feature>
<organism evidence="2 3">
    <name type="scientific">Striga hermonthica</name>
    <name type="common">Purple witchweed</name>
    <name type="synonym">Buchnera hermonthica</name>
    <dbReference type="NCBI Taxonomy" id="68872"/>
    <lineage>
        <taxon>Eukaryota</taxon>
        <taxon>Viridiplantae</taxon>
        <taxon>Streptophyta</taxon>
        <taxon>Embryophyta</taxon>
        <taxon>Tracheophyta</taxon>
        <taxon>Spermatophyta</taxon>
        <taxon>Magnoliopsida</taxon>
        <taxon>eudicotyledons</taxon>
        <taxon>Gunneridae</taxon>
        <taxon>Pentapetalae</taxon>
        <taxon>asterids</taxon>
        <taxon>lamiids</taxon>
        <taxon>Lamiales</taxon>
        <taxon>Orobanchaceae</taxon>
        <taxon>Buchnereae</taxon>
        <taxon>Striga</taxon>
    </lineage>
</organism>
<feature type="region of interest" description="Disordered" evidence="1">
    <location>
        <begin position="103"/>
        <end position="124"/>
    </location>
</feature>
<feature type="compositionally biased region" description="Polar residues" evidence="1">
    <location>
        <begin position="1487"/>
        <end position="1496"/>
    </location>
</feature>
<dbReference type="OrthoDB" id="913480at2759"/>
<feature type="compositionally biased region" description="Basic and acidic residues" evidence="1">
    <location>
        <begin position="775"/>
        <end position="786"/>
    </location>
</feature>
<comment type="caution">
    <text evidence="2">The sequence shown here is derived from an EMBL/GenBank/DDBJ whole genome shotgun (WGS) entry which is preliminary data.</text>
</comment>
<gene>
    <name evidence="2" type="ORF">SHERM_13168</name>
</gene>
<feature type="region of interest" description="Disordered" evidence="1">
    <location>
        <begin position="1459"/>
        <end position="1496"/>
    </location>
</feature>
<feature type="compositionally biased region" description="Polar residues" evidence="1">
    <location>
        <begin position="526"/>
        <end position="541"/>
    </location>
</feature>
<keyword evidence="3" id="KW-1185">Reference proteome</keyword>
<dbReference type="EMBL" id="CACSLK010010322">
    <property type="protein sequence ID" value="CAA0812493.1"/>
    <property type="molecule type" value="Genomic_DNA"/>
</dbReference>
<feature type="region of interest" description="Disordered" evidence="1">
    <location>
        <begin position="765"/>
        <end position="792"/>
    </location>
</feature>
<name>A0A9N7R5J4_STRHE</name>
<evidence type="ECO:0000256" key="1">
    <source>
        <dbReference type="SAM" id="MobiDB-lite"/>
    </source>
</evidence>
<feature type="region of interest" description="Disordered" evidence="1">
    <location>
        <begin position="158"/>
        <end position="234"/>
    </location>
</feature>
<sequence>MDLRSLKRRELQALCKKHKIPANLSNLEMVKRLADFFEEKGQVNEQEENVSEIESIDVVRDRVVKKVRFSPEHELIEFTRSHGMKQRHRRSFVSVKESASSVEHGDIGHMGSQCVNGNGRVTRSRGSTLLEGQQVNEKKRGRKGVKCNEQINNGSVVESVNEDKLGEGNAESSRRVLRTRRHKLAEDVENAQKVGKPKNKMGNGKALDDASDEKSVKENVEGPGRLARSKRQKLSGASGKNTVIVESVAETIGNSVLLDSAELDDDKVLTRCFSRKRGVMAGCEDMKTDGKNGDEILENRKMSEAQNMIEPQILLRRSRRNVDKVGASVGEIRMAEPIKPEVRRSKRRESVIPPHENARNSELTVETKKTKQPRSSAPQLVIAGRVSKNEKEVPQPSEVMRRSRRKVVETCETENHLTEEYPVENGSSSVEKNMGRSRRIASISNSVGIKDDTSKGPVIPQKNEARKRKKGPSLEAGAVKTTKPRSRKLPVKESRNEKTVSILENQLCSPDGADSMRDSSSRGEMINTNMTSHVSQMSGRSTRIEKSSAGSAKNSHVEISDGNKSANSKDSGKQTSASNIKDNAEKFDSLECDVIIEKTATSMERYQSEAQLSGQIKGSSCLNMTSGQMLQEGSIVSRNEGYAEISPSTDNVLLRNQTDVNNSLEVIEAEADKHTTPGSVVVDHAGEVEGIYVEKNLESFGNGEMNLISPPIAYLEDNKQHIDASNRSYKSNNEDGSSKAGEVGPSDSCVSGRCIDHIQSKLAIQVKDPSSSKSRSIESNHAETEKSGCLQGNLTAEIEDDEFSVSHLFGSERSATINLEDGGIGSGEFSAMESDERDIDKESLVVSPMTTCVELPSICIQRDVEADHTAKTDDVGSPNSHNRKCNEDKEVIISDILCVERRDTILPQDGDIICNEMSIGESVDKGHENELSGCEAKADQIAEGDEPCLCKDNQSEPAENNDGGCLENNKYERDDGFEFRLSTLFDSGKIVRDTPQARGIMPVEQVVLDEVPVASTTMNEVKINSGCLSLKEIDPQPISSSLSLGSGQIISEPCEIIDKEADCALVLEEGVCSLGNNICGDELLVHEKSICDRNPEIGSPPDAHTMEYIPKIEEQLKGLPVVPTAINETNEDAVNDEIFGYTKDVAADACVANDGTASKLLAESVCEMEFHHAENTAKTDYGGSPNSHNKKCDEEFVISDILGVERKDMILPQDGDIIYDEMSIEDSDDKGLEIELIGCEAEADQIAEGDEPCVCKDNQSEPSENRRCLANNKYERDDNWEFGLSSLFDSGKNVTDTPQARGIMFVERMVLDEVPAASTTIDEVKINSGSLSLKEIGPQPISSSVSPGSGQIISEPCEIIDKESDCALILEKGVCSFGNNICGDEMSVHEKSVCDTNPAIVGPRDAHTKEYMPKREQQLKSLPVVPTAINETNEGDARVANDATPSKLLAESVSELEFHQAENTEQQSENLHENHTISDVGEKPSDVVSTSQRWAG</sequence>
<dbReference type="Proteomes" id="UP001153555">
    <property type="component" value="Unassembled WGS sequence"/>
</dbReference>
<reference evidence="2" key="1">
    <citation type="submission" date="2019-12" db="EMBL/GenBank/DDBJ databases">
        <authorList>
            <person name="Scholes J."/>
        </authorList>
    </citation>
    <scope>NUCLEOTIDE SEQUENCE</scope>
</reference>
<feature type="compositionally biased region" description="Basic and acidic residues" evidence="1">
    <location>
        <begin position="1470"/>
        <end position="1485"/>
    </location>
</feature>
<proteinExistence type="predicted"/>